<organism evidence="1 2">
    <name type="scientific">Paramecium octaurelia</name>
    <dbReference type="NCBI Taxonomy" id="43137"/>
    <lineage>
        <taxon>Eukaryota</taxon>
        <taxon>Sar</taxon>
        <taxon>Alveolata</taxon>
        <taxon>Ciliophora</taxon>
        <taxon>Intramacronucleata</taxon>
        <taxon>Oligohymenophorea</taxon>
        <taxon>Peniculida</taxon>
        <taxon>Parameciidae</taxon>
        <taxon>Paramecium</taxon>
    </lineage>
</organism>
<accession>A0A8S1WBR5</accession>
<gene>
    <name evidence="1" type="ORF">POCTA_138.1.T0900160</name>
</gene>
<keyword evidence="2" id="KW-1185">Reference proteome</keyword>
<dbReference type="AlphaFoldDB" id="A0A8S1WBR5"/>
<evidence type="ECO:0000313" key="2">
    <source>
        <dbReference type="Proteomes" id="UP000683925"/>
    </source>
</evidence>
<comment type="caution">
    <text evidence="1">The sequence shown here is derived from an EMBL/GenBank/DDBJ whole genome shotgun (WGS) entry which is preliminary data.</text>
</comment>
<proteinExistence type="predicted"/>
<name>A0A8S1WBR5_PAROT</name>
<dbReference type="Proteomes" id="UP000683925">
    <property type="component" value="Unassembled WGS sequence"/>
</dbReference>
<protein>
    <submittedName>
        <fullName evidence="1">Uncharacterized protein</fullName>
    </submittedName>
</protein>
<dbReference type="EMBL" id="CAJJDP010000089">
    <property type="protein sequence ID" value="CAD8187574.1"/>
    <property type="molecule type" value="Genomic_DNA"/>
</dbReference>
<sequence length="45" mass="5641">MSRSMTKYKIMYYPPFIYSNQYQICNLKVIQMIEEPHKNQNYKFK</sequence>
<evidence type="ECO:0000313" key="1">
    <source>
        <dbReference type="EMBL" id="CAD8187574.1"/>
    </source>
</evidence>
<reference evidence="1" key="1">
    <citation type="submission" date="2021-01" db="EMBL/GenBank/DDBJ databases">
        <authorList>
            <consortium name="Genoscope - CEA"/>
            <person name="William W."/>
        </authorList>
    </citation>
    <scope>NUCLEOTIDE SEQUENCE</scope>
</reference>